<reference evidence="5 6" key="1">
    <citation type="submission" date="2016-10" db="EMBL/GenBank/DDBJ databases">
        <title>Draft genome sequences of four alkaliphilic bacteria belonging to the Anaerobacillus genus.</title>
        <authorList>
            <person name="Bassil N.M."/>
            <person name="Lloyd J.R."/>
        </authorList>
    </citation>
    <scope>NUCLEOTIDE SEQUENCE [LARGE SCALE GENOMIC DNA]</scope>
    <source>
        <strain evidence="5 6">DSM 15340</strain>
    </source>
</reference>
<dbReference type="EMBL" id="MLQQ01000005">
    <property type="protein sequence ID" value="OIJ14644.1"/>
    <property type="molecule type" value="Genomic_DNA"/>
</dbReference>
<dbReference type="Gene3D" id="3.40.50.300">
    <property type="entry name" value="P-loop containing nucleotide triphosphate hydrolases"/>
    <property type="match status" value="1"/>
</dbReference>
<dbReference type="Pfam" id="PF00005">
    <property type="entry name" value="ABC_tran"/>
    <property type="match status" value="1"/>
</dbReference>
<dbReference type="GO" id="GO:0016887">
    <property type="term" value="F:ATP hydrolysis activity"/>
    <property type="evidence" value="ECO:0007669"/>
    <property type="project" value="InterPro"/>
</dbReference>
<dbReference type="Proteomes" id="UP000180098">
    <property type="component" value="Unassembled WGS sequence"/>
</dbReference>
<dbReference type="PANTHER" id="PTHR42781:SF4">
    <property type="entry name" value="SPERMIDINE_PUTRESCINE IMPORT ATP-BINDING PROTEIN POTA"/>
    <property type="match status" value="1"/>
</dbReference>
<dbReference type="InterPro" id="IPR027417">
    <property type="entry name" value="P-loop_NTPase"/>
</dbReference>
<dbReference type="PROSITE" id="PS50893">
    <property type="entry name" value="ABC_TRANSPORTER_2"/>
    <property type="match status" value="1"/>
</dbReference>
<accession>A0A1S2LQN5</accession>
<keyword evidence="3" id="KW-0067">ATP-binding</keyword>
<evidence type="ECO:0000313" key="5">
    <source>
        <dbReference type="EMBL" id="OIJ14644.1"/>
    </source>
</evidence>
<dbReference type="SUPFAM" id="SSF52540">
    <property type="entry name" value="P-loop containing nucleoside triphosphate hydrolases"/>
    <property type="match status" value="1"/>
</dbReference>
<dbReference type="PROSITE" id="PS00211">
    <property type="entry name" value="ABC_TRANSPORTER_1"/>
    <property type="match status" value="1"/>
</dbReference>
<gene>
    <name evidence="5" type="ORF">BKP35_06230</name>
</gene>
<dbReference type="GO" id="GO:0005524">
    <property type="term" value="F:ATP binding"/>
    <property type="evidence" value="ECO:0007669"/>
    <property type="project" value="UniProtKB-KW"/>
</dbReference>
<keyword evidence="1" id="KW-0813">Transport</keyword>
<dbReference type="InterPro" id="IPR003593">
    <property type="entry name" value="AAA+_ATPase"/>
</dbReference>
<evidence type="ECO:0000256" key="3">
    <source>
        <dbReference type="ARBA" id="ARBA00022840"/>
    </source>
</evidence>
<evidence type="ECO:0000256" key="1">
    <source>
        <dbReference type="ARBA" id="ARBA00022448"/>
    </source>
</evidence>
<evidence type="ECO:0000259" key="4">
    <source>
        <dbReference type="PROSITE" id="PS50893"/>
    </source>
</evidence>
<evidence type="ECO:0000313" key="6">
    <source>
        <dbReference type="Proteomes" id="UP000180098"/>
    </source>
</evidence>
<keyword evidence="2" id="KW-0547">Nucleotide-binding</keyword>
<feature type="domain" description="ABC transporter" evidence="4">
    <location>
        <begin position="5"/>
        <end position="237"/>
    </location>
</feature>
<dbReference type="InterPro" id="IPR050093">
    <property type="entry name" value="ABC_SmlMolc_Importer"/>
</dbReference>
<dbReference type="OrthoDB" id="9780431at2"/>
<keyword evidence="6" id="KW-1185">Reference proteome</keyword>
<name>A0A1S2LQN5_9BACI</name>
<dbReference type="InterPro" id="IPR003439">
    <property type="entry name" value="ABC_transporter-like_ATP-bd"/>
</dbReference>
<dbReference type="RefSeq" id="WP_071312525.1">
    <property type="nucleotide sequence ID" value="NZ_MLQQ01000005.1"/>
</dbReference>
<protein>
    <submittedName>
        <fullName evidence="5">ABC transporter</fullName>
    </submittedName>
</protein>
<organism evidence="5 6">
    <name type="scientific">Anaerobacillus arseniciselenatis</name>
    <dbReference type="NCBI Taxonomy" id="85682"/>
    <lineage>
        <taxon>Bacteria</taxon>
        <taxon>Bacillati</taxon>
        <taxon>Bacillota</taxon>
        <taxon>Bacilli</taxon>
        <taxon>Bacillales</taxon>
        <taxon>Bacillaceae</taxon>
        <taxon>Anaerobacillus</taxon>
    </lineage>
</organism>
<dbReference type="SMART" id="SM00382">
    <property type="entry name" value="AAA"/>
    <property type="match status" value="1"/>
</dbReference>
<dbReference type="PANTHER" id="PTHR42781">
    <property type="entry name" value="SPERMIDINE/PUTRESCINE IMPORT ATP-BINDING PROTEIN POTA"/>
    <property type="match status" value="1"/>
</dbReference>
<proteinExistence type="predicted"/>
<dbReference type="InterPro" id="IPR017871">
    <property type="entry name" value="ABC_transporter-like_CS"/>
</dbReference>
<comment type="caution">
    <text evidence="5">The sequence shown here is derived from an EMBL/GenBank/DDBJ whole genome shotgun (WGS) entry which is preliminary data.</text>
</comment>
<dbReference type="AlphaFoldDB" id="A0A1S2LQN5"/>
<sequence>MKKILQLQEVKVIAKKQTLLDVPEFTLQQGDLLGVIGPNGAGKSTLLKVLSFLQAPNEGRVVYKGEEKHANTLSLDIRRRFAVAMQQPLLFDTNVQQNVVLGLKLRKENKKIINEKVDYWLNKFQIDHLAKKNALSLSGGEAQRVNLARALILEPEVLFLDEPFSALDFPTKAQLIQDLKEILNDTSTTTFFVSHDLLEIKHLTKSLAVIMNGNVEQIGYTKEVIDQPNQAVAPFLNKWKELYTL</sequence>
<evidence type="ECO:0000256" key="2">
    <source>
        <dbReference type="ARBA" id="ARBA00022741"/>
    </source>
</evidence>